<name>A0A8H4A0T7_GIGMA</name>
<dbReference type="Proteomes" id="UP000439903">
    <property type="component" value="Unassembled WGS sequence"/>
</dbReference>
<proteinExistence type="predicted"/>
<keyword evidence="2" id="KW-1185">Reference proteome</keyword>
<dbReference type="AlphaFoldDB" id="A0A8H4A0T7"/>
<evidence type="ECO:0000313" key="1">
    <source>
        <dbReference type="EMBL" id="KAF0391973.1"/>
    </source>
</evidence>
<dbReference type="OrthoDB" id="2356959at2759"/>
<gene>
    <name evidence="1" type="ORF">F8M41_010718</name>
</gene>
<organism evidence="1 2">
    <name type="scientific">Gigaspora margarita</name>
    <dbReference type="NCBI Taxonomy" id="4874"/>
    <lineage>
        <taxon>Eukaryota</taxon>
        <taxon>Fungi</taxon>
        <taxon>Fungi incertae sedis</taxon>
        <taxon>Mucoromycota</taxon>
        <taxon>Glomeromycotina</taxon>
        <taxon>Glomeromycetes</taxon>
        <taxon>Diversisporales</taxon>
        <taxon>Gigasporaceae</taxon>
        <taxon>Gigaspora</taxon>
    </lineage>
</organism>
<evidence type="ECO:0008006" key="3">
    <source>
        <dbReference type="Google" id="ProtNLM"/>
    </source>
</evidence>
<sequence>MIKDPACCQSPGGLGLGNQIHSLSEEGALRYLTINSPEDCCKYCVSSPRCLQWLFLTGADGVNVCRTLNVDDAVKICNLSLTPNLGLMTVTIGGIIRCKGGCMAEVF</sequence>
<protein>
    <recommendedName>
        <fullName evidence="3">Apple domain-containing protein</fullName>
    </recommendedName>
</protein>
<reference evidence="1 2" key="1">
    <citation type="journal article" date="2019" name="Environ. Microbiol.">
        <title>At the nexus of three kingdoms: the genome of the mycorrhizal fungus Gigaspora margarita provides insights into plant, endobacterial and fungal interactions.</title>
        <authorList>
            <person name="Venice F."/>
            <person name="Ghignone S."/>
            <person name="Salvioli di Fossalunga A."/>
            <person name="Amselem J."/>
            <person name="Novero M."/>
            <person name="Xianan X."/>
            <person name="Sedzielewska Toro K."/>
            <person name="Morin E."/>
            <person name="Lipzen A."/>
            <person name="Grigoriev I.V."/>
            <person name="Henrissat B."/>
            <person name="Martin F.M."/>
            <person name="Bonfante P."/>
        </authorList>
    </citation>
    <scope>NUCLEOTIDE SEQUENCE [LARGE SCALE GENOMIC DNA]</scope>
    <source>
        <strain evidence="1 2">BEG34</strain>
    </source>
</reference>
<comment type="caution">
    <text evidence="1">The sequence shown here is derived from an EMBL/GenBank/DDBJ whole genome shotgun (WGS) entry which is preliminary data.</text>
</comment>
<accession>A0A8H4A0T7</accession>
<dbReference type="EMBL" id="WTPW01002219">
    <property type="protein sequence ID" value="KAF0391973.1"/>
    <property type="molecule type" value="Genomic_DNA"/>
</dbReference>
<evidence type="ECO:0000313" key="2">
    <source>
        <dbReference type="Proteomes" id="UP000439903"/>
    </source>
</evidence>